<organism evidence="2 3">
    <name type="scientific">Steinernema glaseri</name>
    <dbReference type="NCBI Taxonomy" id="37863"/>
    <lineage>
        <taxon>Eukaryota</taxon>
        <taxon>Metazoa</taxon>
        <taxon>Ecdysozoa</taxon>
        <taxon>Nematoda</taxon>
        <taxon>Chromadorea</taxon>
        <taxon>Rhabditida</taxon>
        <taxon>Tylenchina</taxon>
        <taxon>Panagrolaimomorpha</taxon>
        <taxon>Strongyloidoidea</taxon>
        <taxon>Steinernematidae</taxon>
        <taxon>Steinernema</taxon>
    </lineage>
</organism>
<keyword evidence="2" id="KW-1185">Reference proteome</keyword>
<feature type="region of interest" description="Disordered" evidence="1">
    <location>
        <begin position="71"/>
        <end position="102"/>
    </location>
</feature>
<evidence type="ECO:0000313" key="2">
    <source>
        <dbReference type="Proteomes" id="UP000095287"/>
    </source>
</evidence>
<proteinExistence type="predicted"/>
<dbReference type="Proteomes" id="UP000095287">
    <property type="component" value="Unplaced"/>
</dbReference>
<accession>A0A1I7ZYD0</accession>
<reference evidence="3" key="1">
    <citation type="submission" date="2016-11" db="UniProtKB">
        <authorList>
            <consortium name="WormBaseParasite"/>
        </authorList>
    </citation>
    <scope>IDENTIFICATION</scope>
</reference>
<sequence length="202" mass="22693">MMSNMATRQASYGAIDSASVIGVERNVSKKNGDKKNSQGEKPLCPGQVTARLAARTVLFIVFAVNQCDEEWSSKEGEQSKEPSMPWASGKLIKNSQIRKQDRTHARQNFRNRKAAEHQTCSRSTLHAFVTVQRNSDSPSRILRGVTHTATEEPAVSIVVMGTTNHRPTPRRGHDTPGVSLYSRHFARYSQYLWERRAEKGPR</sequence>
<feature type="compositionally biased region" description="Basic and acidic residues" evidence="1">
    <location>
        <begin position="71"/>
        <end position="80"/>
    </location>
</feature>
<dbReference type="WBParaSite" id="L893_g30816.t1">
    <property type="protein sequence ID" value="L893_g30816.t1"/>
    <property type="gene ID" value="L893_g30816"/>
</dbReference>
<evidence type="ECO:0000313" key="3">
    <source>
        <dbReference type="WBParaSite" id="L893_g30816.t1"/>
    </source>
</evidence>
<protein>
    <submittedName>
        <fullName evidence="3">Secreted protein</fullName>
    </submittedName>
</protein>
<name>A0A1I7ZYD0_9BILA</name>
<evidence type="ECO:0000256" key="1">
    <source>
        <dbReference type="SAM" id="MobiDB-lite"/>
    </source>
</evidence>
<dbReference type="AlphaFoldDB" id="A0A1I7ZYD0"/>